<dbReference type="InterPro" id="IPR000244">
    <property type="entry name" value="Ribosomal_bL9"/>
</dbReference>
<dbReference type="AlphaFoldDB" id="A0A1H2W9S9"/>
<dbReference type="GO" id="GO:0019843">
    <property type="term" value="F:rRNA binding"/>
    <property type="evidence" value="ECO:0007669"/>
    <property type="project" value="UniProtKB-UniRule"/>
</dbReference>
<evidence type="ECO:0000256" key="3">
    <source>
        <dbReference type="ARBA" id="ARBA00022730"/>
    </source>
</evidence>
<evidence type="ECO:0000256" key="6">
    <source>
        <dbReference type="ARBA" id="ARBA00023274"/>
    </source>
</evidence>
<protein>
    <recommendedName>
        <fullName evidence="7 8">Large ribosomal subunit protein bL9</fullName>
    </recommendedName>
</protein>
<evidence type="ECO:0000256" key="5">
    <source>
        <dbReference type="ARBA" id="ARBA00022980"/>
    </source>
</evidence>
<dbReference type="InterPro" id="IPR036935">
    <property type="entry name" value="Ribosomal_bL9_N_sf"/>
</dbReference>
<dbReference type="InterPro" id="IPR036791">
    <property type="entry name" value="Ribosomal_bL9_C_sf"/>
</dbReference>
<evidence type="ECO:0000256" key="7">
    <source>
        <dbReference type="ARBA" id="ARBA00035292"/>
    </source>
</evidence>
<dbReference type="InterPro" id="IPR020594">
    <property type="entry name" value="Ribosomal_bL9_bac/chp"/>
</dbReference>
<dbReference type="SUPFAM" id="SSF55653">
    <property type="entry name" value="Ribosomal protein L9 C-domain"/>
    <property type="match status" value="1"/>
</dbReference>
<dbReference type="Pfam" id="PF03948">
    <property type="entry name" value="Ribosomal_L9_C"/>
    <property type="match status" value="1"/>
</dbReference>
<sequence length="147" mass="16546">MKVILKQDVKGQGKKGEVADVSEGYARNYLLKKNLAVEASKGNLRDLEATQKKQKEREQEELEQAKKFKEQLEKTDVELTAKAGEGGRLFGAVSTKQIAEKLKSMNMKVDKRKIEIDQPIRSLGYTKVPIKIHPEVTAVVNVHVTEE</sequence>
<dbReference type="FunFam" id="3.40.5.10:FF:000002">
    <property type="entry name" value="50S ribosomal protein L9"/>
    <property type="match status" value="1"/>
</dbReference>
<dbReference type="SUPFAM" id="SSF55658">
    <property type="entry name" value="L9 N-domain-like"/>
    <property type="match status" value="1"/>
</dbReference>
<dbReference type="GO" id="GO:1990904">
    <property type="term" value="C:ribonucleoprotein complex"/>
    <property type="evidence" value="ECO:0007669"/>
    <property type="project" value="UniProtKB-KW"/>
</dbReference>
<name>A0A1H2W9S9_9BACI</name>
<dbReference type="InterPro" id="IPR020069">
    <property type="entry name" value="Ribosomal_bL9_C"/>
</dbReference>
<gene>
    <name evidence="8" type="primary">rplI</name>
    <name evidence="11" type="ORF">SAMN05421781_2326</name>
</gene>
<evidence type="ECO:0000256" key="1">
    <source>
        <dbReference type="ARBA" id="ARBA00003058"/>
    </source>
</evidence>
<dbReference type="Gene3D" id="3.10.430.100">
    <property type="entry name" value="Ribosomal protein L9, C-terminal domain"/>
    <property type="match status" value="1"/>
</dbReference>
<keyword evidence="6 8" id="KW-0687">Ribonucleoprotein</keyword>
<accession>A0A1H2W9S9</accession>
<dbReference type="Pfam" id="PF01281">
    <property type="entry name" value="Ribosomal_L9_N"/>
    <property type="match status" value="1"/>
</dbReference>
<dbReference type="OrthoDB" id="9788336at2"/>
<dbReference type="InterPro" id="IPR009027">
    <property type="entry name" value="Ribosomal_bL9/RNase_H1_N"/>
</dbReference>
<dbReference type="HAMAP" id="MF_00503">
    <property type="entry name" value="Ribosomal_bL9"/>
    <property type="match status" value="1"/>
</dbReference>
<dbReference type="NCBIfam" id="TIGR00158">
    <property type="entry name" value="L9"/>
    <property type="match status" value="1"/>
</dbReference>
<dbReference type="STRING" id="1122204.SAMN05421781_2326"/>
<comment type="function">
    <text evidence="1 8">Binds to the 23S rRNA.</text>
</comment>
<evidence type="ECO:0000313" key="11">
    <source>
        <dbReference type="EMBL" id="SDW77297.1"/>
    </source>
</evidence>
<comment type="similarity">
    <text evidence="2 8">Belongs to the bacterial ribosomal protein bL9 family.</text>
</comment>
<reference evidence="11 12" key="1">
    <citation type="submission" date="2016-10" db="EMBL/GenBank/DDBJ databases">
        <authorList>
            <person name="de Groot N.N."/>
        </authorList>
    </citation>
    <scope>NUCLEOTIDE SEQUENCE [LARGE SCALE GENOMIC DNA]</scope>
    <source>
        <strain evidence="11 12">DSM 23126</strain>
    </source>
</reference>
<dbReference type="GO" id="GO:0005840">
    <property type="term" value="C:ribosome"/>
    <property type="evidence" value="ECO:0007669"/>
    <property type="project" value="UniProtKB-KW"/>
</dbReference>
<evidence type="ECO:0000259" key="10">
    <source>
        <dbReference type="PROSITE" id="PS00651"/>
    </source>
</evidence>
<evidence type="ECO:0000256" key="8">
    <source>
        <dbReference type="HAMAP-Rule" id="MF_00503"/>
    </source>
</evidence>
<dbReference type="EMBL" id="FNNC01000005">
    <property type="protein sequence ID" value="SDW77297.1"/>
    <property type="molecule type" value="Genomic_DNA"/>
</dbReference>
<keyword evidence="4 8" id="KW-0694">RNA-binding</keyword>
<organism evidence="11 12">
    <name type="scientific">Marinococcus luteus</name>
    <dbReference type="NCBI Taxonomy" id="1122204"/>
    <lineage>
        <taxon>Bacteria</taxon>
        <taxon>Bacillati</taxon>
        <taxon>Bacillota</taxon>
        <taxon>Bacilli</taxon>
        <taxon>Bacillales</taxon>
        <taxon>Bacillaceae</taxon>
        <taxon>Marinococcus</taxon>
    </lineage>
</organism>
<dbReference type="PROSITE" id="PS00651">
    <property type="entry name" value="RIBOSOMAL_L9"/>
    <property type="match status" value="1"/>
</dbReference>
<dbReference type="GO" id="GO:0006412">
    <property type="term" value="P:translation"/>
    <property type="evidence" value="ECO:0007669"/>
    <property type="project" value="UniProtKB-UniRule"/>
</dbReference>
<proteinExistence type="inferred from homology"/>
<keyword evidence="9" id="KW-0175">Coiled coil</keyword>
<dbReference type="GO" id="GO:0003735">
    <property type="term" value="F:structural constituent of ribosome"/>
    <property type="evidence" value="ECO:0007669"/>
    <property type="project" value="InterPro"/>
</dbReference>
<keyword evidence="12" id="KW-1185">Reference proteome</keyword>
<dbReference type="PANTHER" id="PTHR21368">
    <property type="entry name" value="50S RIBOSOMAL PROTEIN L9"/>
    <property type="match status" value="1"/>
</dbReference>
<feature type="coiled-coil region" evidence="9">
    <location>
        <begin position="37"/>
        <end position="78"/>
    </location>
</feature>
<evidence type="ECO:0000313" key="12">
    <source>
        <dbReference type="Proteomes" id="UP000199488"/>
    </source>
</evidence>
<evidence type="ECO:0000256" key="9">
    <source>
        <dbReference type="SAM" id="Coils"/>
    </source>
</evidence>
<keyword evidence="5 8" id="KW-0689">Ribosomal protein</keyword>
<dbReference type="FunFam" id="3.10.430.100:FF:000002">
    <property type="entry name" value="50S ribosomal protein L9"/>
    <property type="match status" value="1"/>
</dbReference>
<dbReference type="Gene3D" id="3.40.5.10">
    <property type="entry name" value="Ribosomal protein L9, N-terminal domain"/>
    <property type="match status" value="1"/>
</dbReference>
<evidence type="ECO:0000256" key="2">
    <source>
        <dbReference type="ARBA" id="ARBA00010605"/>
    </source>
</evidence>
<evidence type="ECO:0000256" key="4">
    <source>
        <dbReference type="ARBA" id="ARBA00022884"/>
    </source>
</evidence>
<feature type="domain" description="Ribosomal protein L9" evidence="10">
    <location>
        <begin position="13"/>
        <end position="40"/>
    </location>
</feature>
<dbReference type="RefSeq" id="WP_022792967.1">
    <property type="nucleotide sequence ID" value="NZ_FNNC01000005.1"/>
</dbReference>
<dbReference type="Proteomes" id="UP000199488">
    <property type="component" value="Unassembled WGS sequence"/>
</dbReference>
<keyword evidence="3 8" id="KW-0699">rRNA-binding</keyword>
<dbReference type="InterPro" id="IPR020070">
    <property type="entry name" value="Ribosomal_bL9_N"/>
</dbReference>